<dbReference type="InterPro" id="IPR013830">
    <property type="entry name" value="SGNH_hydro"/>
</dbReference>
<protein>
    <submittedName>
        <fullName evidence="2">GDSL family lipase</fullName>
    </submittedName>
</protein>
<dbReference type="Pfam" id="PF13472">
    <property type="entry name" value="Lipase_GDSL_2"/>
    <property type="match status" value="1"/>
</dbReference>
<dbReference type="SUPFAM" id="SSF52266">
    <property type="entry name" value="SGNH hydrolase"/>
    <property type="match status" value="1"/>
</dbReference>
<dbReference type="EMBL" id="SZQL01000010">
    <property type="protein sequence ID" value="TKK67815.1"/>
    <property type="molecule type" value="Genomic_DNA"/>
</dbReference>
<dbReference type="CDD" id="cd04502">
    <property type="entry name" value="SGNH_hydrolase_like_7"/>
    <property type="match status" value="1"/>
</dbReference>
<dbReference type="Proteomes" id="UP000305848">
    <property type="component" value="Unassembled WGS sequence"/>
</dbReference>
<dbReference type="GO" id="GO:0016788">
    <property type="term" value="F:hydrolase activity, acting on ester bonds"/>
    <property type="evidence" value="ECO:0007669"/>
    <property type="project" value="UniProtKB-ARBA"/>
</dbReference>
<evidence type="ECO:0000313" key="2">
    <source>
        <dbReference type="EMBL" id="TKK67815.1"/>
    </source>
</evidence>
<keyword evidence="3" id="KW-1185">Reference proteome</keyword>
<dbReference type="InterPro" id="IPR036514">
    <property type="entry name" value="SGNH_hydro_sf"/>
</dbReference>
<name>A0A4U3KYT1_9BACT</name>
<dbReference type="OrthoDB" id="9790057at2"/>
<feature type="domain" description="SGNH hydrolase-type esterase" evidence="1">
    <location>
        <begin position="34"/>
        <end position="185"/>
    </location>
</feature>
<organism evidence="2 3">
    <name type="scientific">Ilyomonas limi</name>
    <dbReference type="NCBI Taxonomy" id="2575867"/>
    <lineage>
        <taxon>Bacteria</taxon>
        <taxon>Pseudomonadati</taxon>
        <taxon>Bacteroidota</taxon>
        <taxon>Chitinophagia</taxon>
        <taxon>Chitinophagales</taxon>
        <taxon>Chitinophagaceae</taxon>
        <taxon>Ilyomonas</taxon>
    </lineage>
</organism>
<evidence type="ECO:0000313" key="3">
    <source>
        <dbReference type="Proteomes" id="UP000305848"/>
    </source>
</evidence>
<sequence>MNWYEEEVAELIQRRDALTYEPQTIFYGSSSIRMWESLYEDFKDCQPVNLGFGGSTLAACVWFFERIVAPVKKPHTMFVYAGDNDLGDGRKPEEVFIFFEELMNKMNQYYPGMPWYYISIKPSISRWNIDDKIRYANELIAAEIQKQSNITFIDIYNAMLDEDGYPNAAYFEEDGLHLSKEGYEVWKEALGTLCLPAQ</sequence>
<dbReference type="AlphaFoldDB" id="A0A4U3KYT1"/>
<accession>A0A4U3KYT1</accession>
<evidence type="ECO:0000259" key="1">
    <source>
        <dbReference type="Pfam" id="PF13472"/>
    </source>
</evidence>
<proteinExistence type="predicted"/>
<dbReference type="Gene3D" id="3.40.50.1110">
    <property type="entry name" value="SGNH hydrolase"/>
    <property type="match status" value="1"/>
</dbReference>
<dbReference type="RefSeq" id="WP_137262380.1">
    <property type="nucleotide sequence ID" value="NZ_SZQL01000010.1"/>
</dbReference>
<gene>
    <name evidence="2" type="ORF">FC093_13790</name>
</gene>
<comment type="caution">
    <text evidence="2">The sequence shown here is derived from an EMBL/GenBank/DDBJ whole genome shotgun (WGS) entry which is preliminary data.</text>
</comment>
<reference evidence="2 3" key="1">
    <citation type="submission" date="2019-05" db="EMBL/GenBank/DDBJ databases">
        <title>Panacibacter sp. strain 17mud1-8 Genome sequencing and assembly.</title>
        <authorList>
            <person name="Chhetri G."/>
        </authorList>
    </citation>
    <scope>NUCLEOTIDE SEQUENCE [LARGE SCALE GENOMIC DNA]</scope>
    <source>
        <strain evidence="2 3">17mud1-8</strain>
    </source>
</reference>